<dbReference type="GO" id="GO:0016705">
    <property type="term" value="F:oxidoreductase activity, acting on paired donors, with incorporation or reduction of molecular oxygen"/>
    <property type="evidence" value="ECO:0007669"/>
    <property type="project" value="InterPro"/>
</dbReference>
<dbReference type="GO" id="GO:0005506">
    <property type="term" value="F:iron ion binding"/>
    <property type="evidence" value="ECO:0007669"/>
    <property type="project" value="InterPro"/>
</dbReference>
<dbReference type="GO" id="GO:0031418">
    <property type="term" value="F:L-ascorbic acid binding"/>
    <property type="evidence" value="ECO:0007669"/>
    <property type="project" value="InterPro"/>
</dbReference>
<dbReference type="PROSITE" id="PS51471">
    <property type="entry name" value="FE2OG_OXY"/>
    <property type="match status" value="1"/>
</dbReference>
<dbReference type="Gene3D" id="2.60.120.620">
    <property type="entry name" value="q2cbj1_9rhob like domain"/>
    <property type="match status" value="1"/>
</dbReference>
<reference evidence="7" key="1">
    <citation type="submission" date="2020-04" db="EMBL/GenBank/DDBJ databases">
        <authorList>
            <person name="Chiriac C."/>
            <person name="Salcher M."/>
            <person name="Ghai R."/>
            <person name="Kavagutti S V."/>
        </authorList>
    </citation>
    <scope>NUCLEOTIDE SEQUENCE</scope>
</reference>
<dbReference type="Pfam" id="PF13640">
    <property type="entry name" value="2OG-FeII_Oxy_3"/>
    <property type="match status" value="1"/>
</dbReference>
<evidence type="ECO:0000256" key="5">
    <source>
        <dbReference type="ARBA" id="ARBA00023004"/>
    </source>
</evidence>
<sequence length="269" mass="30565">MSVIGNHLGGGVVLYKDAFNLDWDWMRNFCQDTLLEERKSMYTPGADPITGEDGYINKSNYFFKKDSLDCMPWRGSLIHQNSDTRVQETIDYLEGVKDACLQDYLHKFPLAGKCLWWRIRGHIVSYPKGSFLGLHADIQTEYEFGKPHPKDQLATRNVVSVVAYLNDCVDSEEDIDGTNFTGGLHYFNYLDITIKPQKGSIIFFPSNYVAAHEVKPITAGTRYSYLGWYCQGTPNPEVLENVVDPIAQPEAARKSSNLYMPTGYKLMES</sequence>
<keyword evidence="2" id="KW-0479">Metal-binding</keyword>
<dbReference type="InterPro" id="IPR006620">
    <property type="entry name" value="Pro_4_hyd_alph"/>
</dbReference>
<evidence type="ECO:0000256" key="1">
    <source>
        <dbReference type="ARBA" id="ARBA00001961"/>
    </source>
</evidence>
<dbReference type="EMBL" id="LR796639">
    <property type="protein sequence ID" value="CAB4156801.1"/>
    <property type="molecule type" value="Genomic_DNA"/>
</dbReference>
<dbReference type="GO" id="GO:0051213">
    <property type="term" value="F:dioxygenase activity"/>
    <property type="evidence" value="ECO:0007669"/>
    <property type="project" value="UniProtKB-KW"/>
</dbReference>
<accession>A0A6J5NH19</accession>
<keyword evidence="5" id="KW-0408">Iron</keyword>
<dbReference type="InterPro" id="IPR044862">
    <property type="entry name" value="Pro_4_hyd_alph_FE2OG_OXY"/>
</dbReference>
<name>A0A6J5NH19_9CAUD</name>
<keyword evidence="4" id="KW-0560">Oxidoreductase</keyword>
<feature type="domain" description="Fe2OG dioxygenase" evidence="6">
    <location>
        <begin position="115"/>
        <end position="231"/>
    </location>
</feature>
<organism evidence="7">
    <name type="scientific">uncultured Caudovirales phage</name>
    <dbReference type="NCBI Taxonomy" id="2100421"/>
    <lineage>
        <taxon>Viruses</taxon>
        <taxon>Duplodnaviria</taxon>
        <taxon>Heunggongvirae</taxon>
        <taxon>Uroviricota</taxon>
        <taxon>Caudoviricetes</taxon>
        <taxon>Peduoviridae</taxon>
        <taxon>Maltschvirus</taxon>
        <taxon>Maltschvirus maltsch</taxon>
    </lineage>
</organism>
<keyword evidence="3 7" id="KW-0223">Dioxygenase</keyword>
<dbReference type="SMART" id="SM00702">
    <property type="entry name" value="P4Hc"/>
    <property type="match status" value="1"/>
</dbReference>
<comment type="cofactor">
    <cofactor evidence="1">
        <name>L-ascorbate</name>
        <dbReference type="ChEBI" id="CHEBI:38290"/>
    </cofactor>
</comment>
<dbReference type="InterPro" id="IPR005123">
    <property type="entry name" value="Oxoglu/Fe-dep_dioxygenase_dom"/>
</dbReference>
<evidence type="ECO:0000256" key="2">
    <source>
        <dbReference type="ARBA" id="ARBA00022723"/>
    </source>
</evidence>
<evidence type="ECO:0000256" key="4">
    <source>
        <dbReference type="ARBA" id="ARBA00023002"/>
    </source>
</evidence>
<evidence type="ECO:0000313" key="7">
    <source>
        <dbReference type="EMBL" id="CAB4156801.1"/>
    </source>
</evidence>
<evidence type="ECO:0000259" key="6">
    <source>
        <dbReference type="PROSITE" id="PS51471"/>
    </source>
</evidence>
<evidence type="ECO:0000256" key="3">
    <source>
        <dbReference type="ARBA" id="ARBA00022964"/>
    </source>
</evidence>
<proteinExistence type="predicted"/>
<protein>
    <submittedName>
        <fullName evidence="7">Oxoglutarate/iron-dependent dioxygenase</fullName>
    </submittedName>
</protein>
<gene>
    <name evidence="7" type="ORF">UFOVP658_164</name>
</gene>